<dbReference type="InterPro" id="IPR047763">
    <property type="entry name" value="PG_bind_dom_phiBT1-type"/>
</dbReference>
<dbReference type="GO" id="GO:0009253">
    <property type="term" value="P:peptidoglycan catabolic process"/>
    <property type="evidence" value="ECO:0007669"/>
    <property type="project" value="InterPro"/>
</dbReference>
<dbReference type="InterPro" id="IPR036779">
    <property type="entry name" value="LysM_dom_sf"/>
</dbReference>
<dbReference type="SUPFAM" id="SSF55846">
    <property type="entry name" value="N-acetylmuramoyl-L-alanine amidase-like"/>
    <property type="match status" value="1"/>
</dbReference>
<gene>
    <name evidence="3" type="ORF">FHS38_002833</name>
</gene>
<protein>
    <submittedName>
        <fullName evidence="3">LysM repeat protein</fullName>
    </submittedName>
</protein>
<dbReference type="CDD" id="cd06583">
    <property type="entry name" value="PGRP"/>
    <property type="match status" value="1"/>
</dbReference>
<reference evidence="3 4" key="1">
    <citation type="submission" date="2020-08" db="EMBL/GenBank/DDBJ databases">
        <title>Genomic Encyclopedia of Type Strains, Phase III (KMG-III): the genomes of soil and plant-associated and newly described type strains.</title>
        <authorList>
            <person name="Whitman W."/>
        </authorList>
    </citation>
    <scope>NUCLEOTIDE SEQUENCE [LARGE SCALE GENOMIC DNA]</scope>
    <source>
        <strain evidence="3 4">CECT 3265</strain>
    </source>
</reference>
<evidence type="ECO:0000259" key="2">
    <source>
        <dbReference type="PROSITE" id="PS51782"/>
    </source>
</evidence>
<organism evidence="3 4">
    <name type="scientific">Streptomyces netropsis</name>
    <name type="common">Streptoverticillium netropsis</name>
    <dbReference type="NCBI Taxonomy" id="55404"/>
    <lineage>
        <taxon>Bacteria</taxon>
        <taxon>Bacillati</taxon>
        <taxon>Actinomycetota</taxon>
        <taxon>Actinomycetes</taxon>
        <taxon>Kitasatosporales</taxon>
        <taxon>Streptomycetaceae</taxon>
        <taxon>Streptomyces</taxon>
    </lineage>
</organism>
<dbReference type="Gene3D" id="3.10.350.10">
    <property type="entry name" value="LysM domain"/>
    <property type="match status" value="1"/>
</dbReference>
<dbReference type="PROSITE" id="PS51782">
    <property type="entry name" value="LYSM"/>
    <property type="match status" value="1"/>
</dbReference>
<dbReference type="InterPro" id="IPR002502">
    <property type="entry name" value="Amidase_domain"/>
</dbReference>
<dbReference type="Pfam" id="PF01476">
    <property type="entry name" value="LysM"/>
    <property type="match status" value="1"/>
</dbReference>
<name>A0A7W7PF09_STRNE</name>
<dbReference type="EMBL" id="JACHJG010000005">
    <property type="protein sequence ID" value="MBB4886788.1"/>
    <property type="molecule type" value="Genomic_DNA"/>
</dbReference>
<keyword evidence="4" id="KW-1185">Reference proteome</keyword>
<feature type="domain" description="LysM" evidence="2">
    <location>
        <begin position="214"/>
        <end position="258"/>
    </location>
</feature>
<dbReference type="Gene3D" id="3.40.80.10">
    <property type="entry name" value="Peptidoglycan recognition protein-like"/>
    <property type="match status" value="1"/>
</dbReference>
<feature type="region of interest" description="Disordered" evidence="1">
    <location>
        <begin position="193"/>
        <end position="216"/>
    </location>
</feature>
<dbReference type="NCBIfam" id="NF038080">
    <property type="entry name" value="PG_bind_siph"/>
    <property type="match status" value="1"/>
</dbReference>
<accession>A0A7W7PF09</accession>
<feature type="region of interest" description="Disordered" evidence="1">
    <location>
        <begin position="324"/>
        <end position="346"/>
    </location>
</feature>
<dbReference type="Proteomes" id="UP000556436">
    <property type="component" value="Unassembled WGS sequence"/>
</dbReference>
<dbReference type="GO" id="GO:0008745">
    <property type="term" value="F:N-acetylmuramoyl-L-alanine amidase activity"/>
    <property type="evidence" value="ECO:0007669"/>
    <property type="project" value="InterPro"/>
</dbReference>
<dbReference type="InterPro" id="IPR018392">
    <property type="entry name" value="LysM"/>
</dbReference>
<dbReference type="SMART" id="SM00257">
    <property type="entry name" value="LysM"/>
    <property type="match status" value="1"/>
</dbReference>
<comment type="caution">
    <text evidence="3">The sequence shown here is derived from an EMBL/GenBank/DDBJ whole genome shotgun (WGS) entry which is preliminary data.</text>
</comment>
<dbReference type="Pfam" id="PF01510">
    <property type="entry name" value="Amidase_2"/>
    <property type="match status" value="1"/>
</dbReference>
<evidence type="ECO:0000313" key="4">
    <source>
        <dbReference type="Proteomes" id="UP000556436"/>
    </source>
</evidence>
<dbReference type="InterPro" id="IPR036505">
    <property type="entry name" value="Amidase/PGRP_sf"/>
</dbReference>
<proteinExistence type="predicted"/>
<sequence length="346" mass="36446">MATPLTADQFVAALRAEGVNVVEVGGWREHNRNHKGAWGPVNGVIIHHTVTSGTQGSVDLCYEGYDELPGPLCHGVIDKAGTVHLVGNGRTNHAGSGDSDVLGAVVAESALPRPTSMDVDGNARFYGFECINLGDGDDPWPAAQLEAIERVSAALCRAHDWGSGSVIGHKEWTDTKIDPVGFSMDGMRGKIAGRLGSAPAKPTTPTKGDGSGTQPYTVQPGDTLTGIAESHATDVPRLVTLNGLKDPDVLHPGQKLKVPAAGNDYEPFPGADFFKGEPDSPVVTAMGRRLVAEGCSAYGEGPGSRWTDADRNSYAKWQRKLGFSGSDADGWPGRNSWDALKVPRSS</sequence>
<evidence type="ECO:0000313" key="3">
    <source>
        <dbReference type="EMBL" id="MBB4886788.1"/>
    </source>
</evidence>
<dbReference type="SUPFAM" id="SSF54106">
    <property type="entry name" value="LysM domain"/>
    <property type="match status" value="1"/>
</dbReference>
<evidence type="ECO:0000256" key="1">
    <source>
        <dbReference type="SAM" id="MobiDB-lite"/>
    </source>
</evidence>
<dbReference type="AlphaFoldDB" id="A0A7W7PF09"/>
<dbReference type="SMART" id="SM00644">
    <property type="entry name" value="Ami_2"/>
    <property type="match status" value="1"/>
</dbReference>
<dbReference type="RefSeq" id="WP_229822450.1">
    <property type="nucleotide sequence ID" value="NZ_BMRW01000005.1"/>
</dbReference>
<dbReference type="CDD" id="cd00118">
    <property type="entry name" value="LysM"/>
    <property type="match status" value="1"/>
</dbReference>